<dbReference type="PANTHER" id="PTHR31525:SF1">
    <property type="entry name" value="HEME TRANSPORTER HRG1"/>
    <property type="match status" value="1"/>
</dbReference>
<dbReference type="Proteomes" id="UP000694844">
    <property type="component" value="Chromosome 1"/>
</dbReference>
<keyword evidence="11" id="KW-1185">Reference proteome</keyword>
<dbReference type="GO" id="GO:0015232">
    <property type="term" value="F:heme transmembrane transporter activity"/>
    <property type="evidence" value="ECO:0007669"/>
    <property type="project" value="InterPro"/>
</dbReference>
<keyword evidence="9" id="KW-0458">Lysosome</keyword>
<evidence type="ECO:0000256" key="6">
    <source>
        <dbReference type="ARBA" id="ARBA00022753"/>
    </source>
</evidence>
<dbReference type="GO" id="GO:0005886">
    <property type="term" value="C:plasma membrane"/>
    <property type="evidence" value="ECO:0007669"/>
    <property type="project" value="TreeGrafter"/>
</dbReference>
<evidence type="ECO:0000256" key="2">
    <source>
        <dbReference type="ARBA" id="ARBA00004337"/>
    </source>
</evidence>
<protein>
    <submittedName>
        <fullName evidence="12">Heme transporter hrg1-A-like isoform X1</fullName>
    </submittedName>
</protein>
<feature type="transmembrane region" description="Helical" evidence="10">
    <location>
        <begin position="78"/>
        <end position="102"/>
    </location>
</feature>
<evidence type="ECO:0000256" key="8">
    <source>
        <dbReference type="ARBA" id="ARBA00023136"/>
    </source>
</evidence>
<comment type="subcellular location">
    <subcellularLocation>
        <location evidence="2">Endosome membrane</location>
        <topology evidence="2">Multi-pass membrane protein</topology>
    </subcellularLocation>
    <subcellularLocation>
        <location evidence="1">Lysosome membrane</location>
        <topology evidence="1">Multi-pass membrane protein</topology>
    </subcellularLocation>
</comment>
<proteinExistence type="inferred from homology"/>
<keyword evidence="6" id="KW-0967">Endosome</keyword>
<keyword evidence="7 10" id="KW-1133">Transmembrane helix</keyword>
<dbReference type="OrthoDB" id="5954402at2759"/>
<dbReference type="GO" id="GO:0005765">
    <property type="term" value="C:lysosomal membrane"/>
    <property type="evidence" value="ECO:0007669"/>
    <property type="project" value="UniProtKB-SubCell"/>
</dbReference>
<feature type="transmembrane region" description="Helical" evidence="10">
    <location>
        <begin position="12"/>
        <end position="37"/>
    </location>
</feature>
<dbReference type="GeneID" id="111118325"/>
<dbReference type="GO" id="GO:0010008">
    <property type="term" value="C:endosome membrane"/>
    <property type="evidence" value="ECO:0007669"/>
    <property type="project" value="UniProtKB-SubCell"/>
</dbReference>
<dbReference type="Pfam" id="PF16954">
    <property type="entry name" value="HRG"/>
    <property type="match status" value="1"/>
</dbReference>
<gene>
    <name evidence="12" type="primary">LOC111118325</name>
</gene>
<evidence type="ECO:0000313" key="11">
    <source>
        <dbReference type="Proteomes" id="UP000694844"/>
    </source>
</evidence>
<evidence type="ECO:0000256" key="5">
    <source>
        <dbReference type="ARBA" id="ARBA00022692"/>
    </source>
</evidence>
<keyword evidence="8 10" id="KW-0472">Membrane</keyword>
<accession>A0A8B8CFX4</accession>
<dbReference type="PRINTS" id="PR02095">
    <property type="entry name" value="TRNSPORTRHRG"/>
</dbReference>
<name>A0A8B8CFX4_CRAVI</name>
<sequence>MSVPRPPSSCLMKLRVTFAIIGALVGLSVLIVFGVQYHNWNVALWGLLSGIAASVTLFVHIAYIRNYWEVNPYPLQRLMLAGCFVQLVGVCGFVTYLTLAIVNKQGLIIEGTGYYLTCVWCFMTWKWGFLLLYLSRSYKRLYQQTFSLLQKGDDDNMNYSYS</sequence>
<dbReference type="KEGG" id="cvn:111118325"/>
<evidence type="ECO:0000256" key="4">
    <source>
        <dbReference type="ARBA" id="ARBA00022448"/>
    </source>
</evidence>
<evidence type="ECO:0000256" key="7">
    <source>
        <dbReference type="ARBA" id="ARBA00022989"/>
    </source>
</evidence>
<feature type="transmembrane region" description="Helical" evidence="10">
    <location>
        <begin position="43"/>
        <end position="66"/>
    </location>
</feature>
<keyword evidence="5 10" id="KW-0812">Transmembrane</keyword>
<reference evidence="12" key="2">
    <citation type="submission" date="2025-08" db="UniProtKB">
        <authorList>
            <consortium name="RefSeq"/>
        </authorList>
    </citation>
    <scope>IDENTIFICATION</scope>
    <source>
        <tissue evidence="12">Whole sample</tissue>
    </source>
</reference>
<dbReference type="GO" id="GO:0020037">
    <property type="term" value="F:heme binding"/>
    <property type="evidence" value="ECO:0007669"/>
    <property type="project" value="TreeGrafter"/>
</dbReference>
<evidence type="ECO:0000256" key="1">
    <source>
        <dbReference type="ARBA" id="ARBA00004155"/>
    </source>
</evidence>
<evidence type="ECO:0000256" key="10">
    <source>
        <dbReference type="SAM" id="Phobius"/>
    </source>
</evidence>
<keyword evidence="4" id="KW-0813">Transport</keyword>
<dbReference type="PANTHER" id="PTHR31525">
    <property type="entry name" value="HEME TRANSPORTER HRG1"/>
    <property type="match status" value="1"/>
</dbReference>
<dbReference type="RefSeq" id="XP_022313441.1">
    <property type="nucleotide sequence ID" value="XM_022457733.1"/>
</dbReference>
<dbReference type="AlphaFoldDB" id="A0A8B8CFX4"/>
<organism evidence="11 12">
    <name type="scientific">Crassostrea virginica</name>
    <name type="common">Eastern oyster</name>
    <dbReference type="NCBI Taxonomy" id="6565"/>
    <lineage>
        <taxon>Eukaryota</taxon>
        <taxon>Metazoa</taxon>
        <taxon>Spiralia</taxon>
        <taxon>Lophotrochozoa</taxon>
        <taxon>Mollusca</taxon>
        <taxon>Bivalvia</taxon>
        <taxon>Autobranchia</taxon>
        <taxon>Pteriomorphia</taxon>
        <taxon>Ostreida</taxon>
        <taxon>Ostreoidea</taxon>
        <taxon>Ostreidae</taxon>
        <taxon>Crassostrea</taxon>
    </lineage>
</organism>
<feature type="transmembrane region" description="Helical" evidence="10">
    <location>
        <begin position="114"/>
        <end position="134"/>
    </location>
</feature>
<evidence type="ECO:0000256" key="3">
    <source>
        <dbReference type="ARBA" id="ARBA00006203"/>
    </source>
</evidence>
<evidence type="ECO:0000313" key="12">
    <source>
        <dbReference type="RefSeq" id="XP_022313441.1"/>
    </source>
</evidence>
<evidence type="ECO:0000256" key="9">
    <source>
        <dbReference type="ARBA" id="ARBA00023228"/>
    </source>
</evidence>
<reference evidence="11" key="1">
    <citation type="submission" date="2024-06" db="UniProtKB">
        <authorList>
            <consortium name="RefSeq"/>
        </authorList>
    </citation>
    <scope>NUCLEOTIDE SEQUENCE [LARGE SCALE GENOMIC DNA]</scope>
</reference>
<dbReference type="InterPro" id="IPR026218">
    <property type="entry name" value="HRG"/>
</dbReference>
<comment type="similarity">
    <text evidence="3">Belongs to the HRG family.</text>
</comment>